<accession>A0ABU1GJ92</accession>
<dbReference type="RefSeq" id="WP_309635956.1">
    <property type="nucleotide sequence ID" value="NZ_JARWAL010000003.1"/>
</dbReference>
<sequence length="133" mass="14928">MGLTPRRHLAAKVVNLYAKRMEIEEGFRDIKSERFGSAFKLHGTRCARRIETLLLIAMLASFRLLASGLSLDQAGKAPAYQSNTRRSRRSLSLWRLGCEAILARYPAGRMDRLLRAHSGITPFLASENLVNIS</sequence>
<dbReference type="EMBL" id="JARWAL010000003">
    <property type="protein sequence ID" value="MDR5892087.1"/>
    <property type="molecule type" value="Genomic_DNA"/>
</dbReference>
<proteinExistence type="predicted"/>
<name>A0ABU1GJ92_9GAMM</name>
<comment type="caution">
    <text evidence="1">The sequence shown here is derived from an EMBL/GenBank/DDBJ whole genome shotgun (WGS) entry which is preliminary data.</text>
</comment>
<dbReference type="PANTHER" id="PTHR35404:SF8">
    <property type="entry name" value="TRANSPOSASE OF TN10"/>
    <property type="match status" value="1"/>
</dbReference>
<reference evidence="1 2" key="1">
    <citation type="submission" date="2023-04" db="EMBL/GenBank/DDBJ databases">
        <title>A long-awaited taxogenomic arrangement of the family Halomonadaceae.</title>
        <authorList>
            <person name="De La Haba R."/>
            <person name="Chuvochina M."/>
            <person name="Wittouck S."/>
            <person name="Arahal D.R."/>
            <person name="Sanchez-Porro C."/>
            <person name="Hugenholtz P."/>
            <person name="Ventosa A."/>
        </authorList>
    </citation>
    <scope>NUCLEOTIDE SEQUENCE [LARGE SCALE GENOMIC DNA]</scope>
    <source>
        <strain evidence="1 2">DSM 17332</strain>
    </source>
</reference>
<dbReference type="SUPFAM" id="SSF53098">
    <property type="entry name" value="Ribonuclease H-like"/>
    <property type="match status" value="1"/>
</dbReference>
<protein>
    <recommendedName>
        <fullName evidence="3">Transposase IS4-like domain-containing protein</fullName>
    </recommendedName>
</protein>
<dbReference type="Proteomes" id="UP001252270">
    <property type="component" value="Unassembled WGS sequence"/>
</dbReference>
<evidence type="ECO:0008006" key="3">
    <source>
        <dbReference type="Google" id="ProtNLM"/>
    </source>
</evidence>
<evidence type="ECO:0000313" key="1">
    <source>
        <dbReference type="EMBL" id="MDR5892087.1"/>
    </source>
</evidence>
<dbReference type="PANTHER" id="PTHR35404">
    <property type="entry name" value="TRANSPOSASE OF TN10"/>
    <property type="match status" value="1"/>
</dbReference>
<dbReference type="InterPro" id="IPR012337">
    <property type="entry name" value="RNaseH-like_sf"/>
</dbReference>
<gene>
    <name evidence="1" type="ORF">QC820_04600</name>
</gene>
<keyword evidence="2" id="KW-1185">Reference proteome</keyword>
<organism evidence="1 2">
    <name type="scientific">Halomonas mongoliensis</name>
    <dbReference type="NCBI Taxonomy" id="321265"/>
    <lineage>
        <taxon>Bacteria</taxon>
        <taxon>Pseudomonadati</taxon>
        <taxon>Pseudomonadota</taxon>
        <taxon>Gammaproteobacteria</taxon>
        <taxon>Oceanospirillales</taxon>
        <taxon>Halomonadaceae</taxon>
        <taxon>Halomonas</taxon>
    </lineage>
</organism>
<evidence type="ECO:0000313" key="2">
    <source>
        <dbReference type="Proteomes" id="UP001252270"/>
    </source>
</evidence>